<dbReference type="InterPro" id="IPR036047">
    <property type="entry name" value="F-box-like_dom_sf"/>
</dbReference>
<comment type="caution">
    <text evidence="3">The sequence shown here is derived from an EMBL/GenBank/DDBJ whole genome shotgun (WGS) entry which is preliminary data.</text>
</comment>
<reference evidence="3" key="2">
    <citation type="journal article" date="2023" name="IMA Fungus">
        <title>Comparative genomic study of the Penicillium genus elucidates a diverse pangenome and 15 lateral gene transfer events.</title>
        <authorList>
            <person name="Petersen C."/>
            <person name="Sorensen T."/>
            <person name="Nielsen M.R."/>
            <person name="Sondergaard T.E."/>
            <person name="Sorensen J.L."/>
            <person name="Fitzpatrick D.A."/>
            <person name="Frisvad J.C."/>
            <person name="Nielsen K.L."/>
        </authorList>
    </citation>
    <scope>NUCLEOTIDE SEQUENCE</scope>
    <source>
        <strain evidence="3">IBT 20477</strain>
    </source>
</reference>
<feature type="domain" description="DUF6546" evidence="2">
    <location>
        <begin position="357"/>
        <end position="445"/>
    </location>
</feature>
<proteinExistence type="predicted"/>
<dbReference type="Pfam" id="PF20183">
    <property type="entry name" value="DUF6546"/>
    <property type="match status" value="1"/>
</dbReference>
<gene>
    <name evidence="3" type="ORF">N7449_000462</name>
</gene>
<dbReference type="Pfam" id="PF12937">
    <property type="entry name" value="F-box-like"/>
    <property type="match status" value="1"/>
</dbReference>
<accession>A0A9W9N600</accession>
<keyword evidence="4" id="KW-1185">Reference proteome</keyword>
<evidence type="ECO:0000259" key="1">
    <source>
        <dbReference type="Pfam" id="PF12937"/>
    </source>
</evidence>
<dbReference type="SUPFAM" id="SSF81383">
    <property type="entry name" value="F-box domain"/>
    <property type="match status" value="1"/>
</dbReference>
<evidence type="ECO:0000313" key="3">
    <source>
        <dbReference type="EMBL" id="KAJ5213293.1"/>
    </source>
</evidence>
<feature type="domain" description="F-box" evidence="1">
    <location>
        <begin position="3"/>
        <end position="36"/>
    </location>
</feature>
<dbReference type="EMBL" id="JAPQKQ010000001">
    <property type="protein sequence ID" value="KAJ5213293.1"/>
    <property type="molecule type" value="Genomic_DNA"/>
</dbReference>
<dbReference type="OrthoDB" id="4802432at2759"/>
<dbReference type="InterPro" id="IPR046676">
    <property type="entry name" value="DUF6546"/>
</dbReference>
<dbReference type="AlphaFoldDB" id="A0A9W9N600"/>
<organism evidence="3 4">
    <name type="scientific">Penicillium cf. viridicatum</name>
    <dbReference type="NCBI Taxonomy" id="2972119"/>
    <lineage>
        <taxon>Eukaryota</taxon>
        <taxon>Fungi</taxon>
        <taxon>Dikarya</taxon>
        <taxon>Ascomycota</taxon>
        <taxon>Pezizomycotina</taxon>
        <taxon>Eurotiomycetes</taxon>
        <taxon>Eurotiomycetidae</taxon>
        <taxon>Eurotiales</taxon>
        <taxon>Aspergillaceae</taxon>
        <taxon>Penicillium</taxon>
    </lineage>
</organism>
<dbReference type="InterPro" id="IPR001810">
    <property type="entry name" value="F-box_dom"/>
</dbReference>
<sequence length="460" mass="52474">MAESLPLETLRHIFSYLQDHLAPYACVCRQWQLAAEQLTFADLHINSADLEDLRQIVISSHSVSRCFHVRHLYFKVVLPEYSVAARGHYENRNDRDGNSKVFTQAITSLFEILGSWPDANRQQMSLQIYARSPSDWEAEPDWTIRRIRLQRCYAFPKQELLHRRHERSYLQLTEINIPDVKCITSLKVLGYGRYRNIAPGSVSEMVVRLPRLDTINAELRDRERKGAAASNGVGDFPSASWPSSLRHLRLECEASQRYGANFSPLANTDQKSMCLALHRLTQQLKTVDLSQIMIDPEFFWPVDANGTTPSWPNLIKINISYRYADNLLYGPLRTFEQDSSRVSRDGSVEPRDDQQQILSRRVLSKQLDELYLAAGRAAQHMPRLNSMDLDISISNLSESQHYFRYDATSGTATWTRSSDYRTSNEVQEAWDVAARGHGHAQISAEFRSTGDSASGSSVSL</sequence>
<evidence type="ECO:0000259" key="2">
    <source>
        <dbReference type="Pfam" id="PF20183"/>
    </source>
</evidence>
<evidence type="ECO:0000313" key="4">
    <source>
        <dbReference type="Proteomes" id="UP001150942"/>
    </source>
</evidence>
<dbReference type="Proteomes" id="UP001150942">
    <property type="component" value="Unassembled WGS sequence"/>
</dbReference>
<reference evidence="3" key="1">
    <citation type="submission" date="2022-11" db="EMBL/GenBank/DDBJ databases">
        <authorList>
            <person name="Petersen C."/>
        </authorList>
    </citation>
    <scope>NUCLEOTIDE SEQUENCE</scope>
    <source>
        <strain evidence="3">IBT 20477</strain>
    </source>
</reference>
<protein>
    <recommendedName>
        <fullName evidence="5">F-box domain-containing protein</fullName>
    </recommendedName>
</protein>
<evidence type="ECO:0008006" key="5">
    <source>
        <dbReference type="Google" id="ProtNLM"/>
    </source>
</evidence>
<name>A0A9W9N600_9EURO</name>